<proteinExistence type="predicted"/>
<dbReference type="Proteomes" id="UP001516023">
    <property type="component" value="Unassembled WGS sequence"/>
</dbReference>
<dbReference type="AlphaFoldDB" id="A0ABD3Q1P5"/>
<sequence>MNIANDEQERQMESFVREGARVYIKHNFYFKPGFLGAAWQGQWHLAYIQKGWDETSQSFTVMWSRNGRFDCHEIEPDELDVREFSESKKIPLTIEDDGDTENIHTAYFVEFIPDKPGKIKIRWENGRKEEIDLSRICTDPSKRKRRATEFLDYNEDFSIKGAKARKKVEVDLESTSSEDDESIISSKARSARNRKKSAANGKLVLRGFSQSTTQLGENTFGEYLTSLLESMSLHNENSEEFTEILTDLNMIIQEKLHNIHDKTALSIDQPIFKKSVKKAELDSDDNTKVIIQAAKSFGLNNQQVDELFDDLVVDSNGFYSVNDAVPKILLLSQQQQKHAVSHEESGKSEDLNKRYPACLGSRVKTVFEDGTEHEGTIATVHYRVLYDDGDTETLSEKEVYENLVCNKHFISSKHTSSSMLELFSGCSLLSTLCKRRGMEVMSVDNDICSNATIKADFSSDYVQSLLSSITFDYLHASPVCSTHSHLAGDRHRSKENYNKSVQSHIADGHLMLLYLNIKEQLQRNPDCIVTIENPLGWMRKGNIMKELFQGELSFRLYQIFYCQFGRDEMKPTCIWTNDYKLGEILLAIGGKCKCTGNHKENVRDTAGKNFAALPMELCKVISAYVDSKIAQLKLDKLVSSCELSGDVDGSQNDE</sequence>
<evidence type="ECO:0000256" key="1">
    <source>
        <dbReference type="SAM" id="MobiDB-lite"/>
    </source>
</evidence>
<dbReference type="Gene3D" id="3.40.50.150">
    <property type="entry name" value="Vaccinia Virus protein VP39"/>
    <property type="match status" value="1"/>
</dbReference>
<accession>A0ABD3Q1P5</accession>
<comment type="caution">
    <text evidence="2">The sequence shown here is derived from an EMBL/GenBank/DDBJ whole genome shotgun (WGS) entry which is preliminary data.</text>
</comment>
<evidence type="ECO:0000313" key="3">
    <source>
        <dbReference type="Proteomes" id="UP001516023"/>
    </source>
</evidence>
<organism evidence="2 3">
    <name type="scientific">Cyclotella cryptica</name>
    <dbReference type="NCBI Taxonomy" id="29204"/>
    <lineage>
        <taxon>Eukaryota</taxon>
        <taxon>Sar</taxon>
        <taxon>Stramenopiles</taxon>
        <taxon>Ochrophyta</taxon>
        <taxon>Bacillariophyta</taxon>
        <taxon>Coscinodiscophyceae</taxon>
        <taxon>Thalassiosirophycidae</taxon>
        <taxon>Stephanodiscales</taxon>
        <taxon>Stephanodiscaceae</taxon>
        <taxon>Cyclotella</taxon>
    </lineage>
</organism>
<evidence type="ECO:0000313" key="2">
    <source>
        <dbReference type="EMBL" id="KAL3793871.1"/>
    </source>
</evidence>
<protein>
    <submittedName>
        <fullName evidence="2">Uncharacterized protein</fullName>
    </submittedName>
</protein>
<feature type="region of interest" description="Disordered" evidence="1">
    <location>
        <begin position="169"/>
        <end position="191"/>
    </location>
</feature>
<reference evidence="2 3" key="1">
    <citation type="journal article" date="2020" name="G3 (Bethesda)">
        <title>Improved Reference Genome for Cyclotella cryptica CCMP332, a Model for Cell Wall Morphogenesis, Salinity Adaptation, and Lipid Production in Diatoms (Bacillariophyta).</title>
        <authorList>
            <person name="Roberts W.R."/>
            <person name="Downey K.M."/>
            <person name="Ruck E.C."/>
            <person name="Traller J.C."/>
            <person name="Alverson A.J."/>
        </authorList>
    </citation>
    <scope>NUCLEOTIDE SEQUENCE [LARGE SCALE GENOMIC DNA]</scope>
    <source>
        <strain evidence="2 3">CCMP332</strain>
    </source>
</reference>
<dbReference type="InterPro" id="IPR029063">
    <property type="entry name" value="SAM-dependent_MTases_sf"/>
</dbReference>
<name>A0ABD3Q1P5_9STRA</name>
<dbReference type="EMBL" id="JABMIG020000086">
    <property type="protein sequence ID" value="KAL3793871.1"/>
    <property type="molecule type" value="Genomic_DNA"/>
</dbReference>
<gene>
    <name evidence="2" type="ORF">HJC23_002118</name>
</gene>
<keyword evidence="3" id="KW-1185">Reference proteome</keyword>